<dbReference type="RefSeq" id="WP_344924989.1">
    <property type="nucleotide sequence ID" value="NZ_BAABCW010000002.1"/>
</dbReference>
<name>A0ABP7XBV1_9FLAO</name>
<sequence length="145" mass="16654">MRKILIFTLLVFSACLTSCLGDDDGTNFFFELVPIEEVDIPEEFVRNETYEVSVFYYRPSDCHSFSGFELETLDNQLTLAAVNVVFNDRECIDIEPTELIEEKLNFIVGSEESYIFNFWKGTNDQDEGEFITIEVPVVEEASTTD</sequence>
<protein>
    <recommendedName>
        <fullName evidence="4">Lipoprotein</fullName>
    </recommendedName>
</protein>
<accession>A0ABP7XBV1</accession>
<dbReference type="PROSITE" id="PS51257">
    <property type="entry name" value="PROKAR_LIPOPROTEIN"/>
    <property type="match status" value="1"/>
</dbReference>
<comment type="caution">
    <text evidence="2">The sequence shown here is derived from an EMBL/GenBank/DDBJ whole genome shotgun (WGS) entry which is preliminary data.</text>
</comment>
<gene>
    <name evidence="2" type="ORF">GCM10022393_08020</name>
</gene>
<feature type="chain" id="PRO_5045196041" description="Lipoprotein" evidence="1">
    <location>
        <begin position="21"/>
        <end position="145"/>
    </location>
</feature>
<evidence type="ECO:0000313" key="3">
    <source>
        <dbReference type="Proteomes" id="UP001500459"/>
    </source>
</evidence>
<feature type="signal peptide" evidence="1">
    <location>
        <begin position="1"/>
        <end position="20"/>
    </location>
</feature>
<evidence type="ECO:0008006" key="4">
    <source>
        <dbReference type="Google" id="ProtNLM"/>
    </source>
</evidence>
<evidence type="ECO:0000256" key="1">
    <source>
        <dbReference type="SAM" id="SignalP"/>
    </source>
</evidence>
<dbReference type="Proteomes" id="UP001500459">
    <property type="component" value="Unassembled WGS sequence"/>
</dbReference>
<proteinExistence type="predicted"/>
<reference evidence="3" key="1">
    <citation type="journal article" date="2019" name="Int. J. Syst. Evol. Microbiol.">
        <title>The Global Catalogue of Microorganisms (GCM) 10K type strain sequencing project: providing services to taxonomists for standard genome sequencing and annotation.</title>
        <authorList>
            <consortium name="The Broad Institute Genomics Platform"/>
            <consortium name="The Broad Institute Genome Sequencing Center for Infectious Disease"/>
            <person name="Wu L."/>
            <person name="Ma J."/>
        </authorList>
    </citation>
    <scope>NUCLEOTIDE SEQUENCE [LARGE SCALE GENOMIC DNA]</scope>
    <source>
        <strain evidence="3">JCM 17106</strain>
    </source>
</reference>
<keyword evidence="1" id="KW-0732">Signal</keyword>
<dbReference type="EMBL" id="BAABCW010000002">
    <property type="protein sequence ID" value="GAA4110757.1"/>
    <property type="molecule type" value="Genomic_DNA"/>
</dbReference>
<organism evidence="2 3">
    <name type="scientific">Aquimarina addita</name>
    <dbReference type="NCBI Taxonomy" id="870485"/>
    <lineage>
        <taxon>Bacteria</taxon>
        <taxon>Pseudomonadati</taxon>
        <taxon>Bacteroidota</taxon>
        <taxon>Flavobacteriia</taxon>
        <taxon>Flavobacteriales</taxon>
        <taxon>Flavobacteriaceae</taxon>
        <taxon>Aquimarina</taxon>
    </lineage>
</organism>
<evidence type="ECO:0000313" key="2">
    <source>
        <dbReference type="EMBL" id="GAA4110757.1"/>
    </source>
</evidence>
<keyword evidence="3" id="KW-1185">Reference proteome</keyword>